<comment type="caution">
    <text evidence="1">The sequence shown here is derived from an EMBL/GenBank/DDBJ whole genome shotgun (WGS) entry which is preliminary data.</text>
</comment>
<evidence type="ECO:0000313" key="1">
    <source>
        <dbReference type="EMBL" id="MFD1642735.1"/>
    </source>
</evidence>
<dbReference type="InterPro" id="IPR055550">
    <property type="entry name" value="DUF7126"/>
</dbReference>
<dbReference type="Proteomes" id="UP001597052">
    <property type="component" value="Unassembled WGS sequence"/>
</dbReference>
<name>A0ABD6D8W7_9EURY</name>
<proteinExistence type="predicted"/>
<accession>A0ABD6D8W7</accession>
<dbReference type="EMBL" id="JBHUDM010000003">
    <property type="protein sequence ID" value="MFD1642735.1"/>
    <property type="molecule type" value="Genomic_DNA"/>
</dbReference>
<gene>
    <name evidence="1" type="ORF">ACFSBW_12705</name>
</gene>
<dbReference type="RefSeq" id="WP_256396133.1">
    <property type="nucleotide sequence ID" value="NZ_JANHDJ010000003.1"/>
</dbReference>
<protein>
    <submittedName>
        <fullName evidence="1">CTP synthetase</fullName>
    </submittedName>
</protein>
<reference evidence="1 2" key="1">
    <citation type="journal article" date="2019" name="Int. J. Syst. Evol. Microbiol.">
        <title>The Global Catalogue of Microorganisms (GCM) 10K type strain sequencing project: providing services to taxonomists for standard genome sequencing and annotation.</title>
        <authorList>
            <consortium name="The Broad Institute Genomics Platform"/>
            <consortium name="The Broad Institute Genome Sequencing Center for Infectious Disease"/>
            <person name="Wu L."/>
            <person name="Ma J."/>
        </authorList>
    </citation>
    <scope>NUCLEOTIDE SEQUENCE [LARGE SCALE GENOMIC DNA]</scope>
    <source>
        <strain evidence="1 2">CGMCC 1.10593</strain>
    </source>
</reference>
<keyword evidence="2" id="KW-1185">Reference proteome</keyword>
<dbReference type="Pfam" id="PF23443">
    <property type="entry name" value="DUF7126"/>
    <property type="match status" value="1"/>
</dbReference>
<evidence type="ECO:0000313" key="2">
    <source>
        <dbReference type="Proteomes" id="UP001597052"/>
    </source>
</evidence>
<dbReference type="Gene3D" id="3.40.50.720">
    <property type="entry name" value="NAD(P)-binding Rossmann-like Domain"/>
    <property type="match status" value="1"/>
</dbReference>
<organism evidence="1 2">
    <name type="scientific">Halohasta litorea</name>
    <dbReference type="NCBI Taxonomy" id="869891"/>
    <lineage>
        <taxon>Archaea</taxon>
        <taxon>Methanobacteriati</taxon>
        <taxon>Methanobacteriota</taxon>
        <taxon>Stenosarchaea group</taxon>
        <taxon>Halobacteria</taxon>
        <taxon>Halobacteriales</taxon>
        <taxon>Haloferacaceae</taxon>
        <taxon>Halohasta</taxon>
    </lineage>
</organism>
<sequence>MDQVAIVAGPDPEGVGDALEAEGLAVSRITDVVSGETLRAANIDAADLLVLTDVAEATGISVAKDRNPDVRAVVYSRESLPEFAKGQADLAVDPALLAADVVAEELAADS</sequence>
<dbReference type="AlphaFoldDB" id="A0ABD6D8W7"/>